<dbReference type="Pfam" id="PF04077">
    <property type="entry name" value="DsrH"/>
    <property type="match status" value="1"/>
</dbReference>
<dbReference type="GO" id="GO:0016740">
    <property type="term" value="F:transferase activity"/>
    <property type="evidence" value="ECO:0007669"/>
    <property type="project" value="UniProtKB-KW"/>
</dbReference>
<evidence type="ECO:0000313" key="1">
    <source>
        <dbReference type="EMBL" id="ASK78008.1"/>
    </source>
</evidence>
<dbReference type="InterPro" id="IPR027396">
    <property type="entry name" value="DsrEFH-like"/>
</dbReference>
<proteinExistence type="predicted"/>
<evidence type="ECO:0000313" key="2">
    <source>
        <dbReference type="Proteomes" id="UP000242175"/>
    </source>
</evidence>
<dbReference type="Proteomes" id="UP000242175">
    <property type="component" value="Chromosome large"/>
</dbReference>
<dbReference type="KEGG" id="pmai:CF386_02565"/>
<name>A0A220VC83_9GAMM</name>
<dbReference type="InterPro" id="IPR007215">
    <property type="entry name" value="Sulphur_relay_TusB/DsrH"/>
</dbReference>
<dbReference type="EMBL" id="CP022355">
    <property type="protein sequence ID" value="ASK78008.1"/>
    <property type="molecule type" value="Genomic_DNA"/>
</dbReference>
<dbReference type="Gene3D" id="3.40.1260.10">
    <property type="entry name" value="DsrEFH-like"/>
    <property type="match status" value="1"/>
</dbReference>
<keyword evidence="2" id="KW-1185">Reference proteome</keyword>
<dbReference type="PANTHER" id="PTHR37526">
    <property type="entry name" value="PROTEIN TUSB"/>
    <property type="match status" value="1"/>
</dbReference>
<dbReference type="GO" id="GO:0002143">
    <property type="term" value="P:tRNA wobble position uridine thiolation"/>
    <property type="evidence" value="ECO:0007669"/>
    <property type="project" value="InterPro"/>
</dbReference>
<protein>
    <submittedName>
        <fullName evidence="1">Sulfurtransferase complex subunit TusB</fullName>
    </submittedName>
</protein>
<dbReference type="AlphaFoldDB" id="A0A220VC83"/>
<dbReference type="PANTHER" id="PTHR37526:SF1">
    <property type="entry name" value="PROTEIN TUSB"/>
    <property type="match status" value="1"/>
</dbReference>
<accession>A0A220VC83</accession>
<reference evidence="1 2" key="1">
    <citation type="journal article" date="2016" name="Int. J. Syst. Evol. Microbiol.">
        <title>Paraphotobacterium marinum gen. nov., sp. nov., a member of the family Vibrionaceae, isolated from surface seawater.</title>
        <authorList>
            <person name="Huang Z."/>
            <person name="Dong C."/>
            <person name="Shao Z."/>
        </authorList>
    </citation>
    <scope>NUCLEOTIDE SEQUENCE [LARGE SCALE GENOMIC DNA]</scope>
    <source>
        <strain evidence="1 2">NSCS20N07D</strain>
    </source>
</reference>
<keyword evidence="1" id="KW-0808">Transferase</keyword>
<gene>
    <name evidence="1" type="primary">dsrH</name>
    <name evidence="1" type="ORF">CF386_02565</name>
</gene>
<dbReference type="GO" id="GO:1990228">
    <property type="term" value="C:sulfurtransferase complex"/>
    <property type="evidence" value="ECO:0007669"/>
    <property type="project" value="TreeGrafter"/>
</dbReference>
<dbReference type="NCBIfam" id="TIGR03011">
    <property type="entry name" value="sulf_tusB_dsrH"/>
    <property type="match status" value="1"/>
</dbReference>
<dbReference type="SUPFAM" id="SSF75169">
    <property type="entry name" value="DsrEFH-like"/>
    <property type="match status" value="1"/>
</dbReference>
<sequence>MEVLVLLHLVFNSSYKTATTLELIDFVIPNDAIIFIEDGVYNILNDSLLDKLQATTKSIYYLENDVVARGLMPKIKERALINYLDLVRLTENNSQIISW</sequence>
<organism evidence="1 2">
    <name type="scientific">Paraphotobacterium marinum</name>
    <dbReference type="NCBI Taxonomy" id="1755811"/>
    <lineage>
        <taxon>Bacteria</taxon>
        <taxon>Pseudomonadati</taxon>
        <taxon>Pseudomonadota</taxon>
        <taxon>Gammaproteobacteria</taxon>
        <taxon>Vibrionales</taxon>
        <taxon>Vibrionaceae</taxon>
        <taxon>Paraphotobacterium</taxon>
    </lineage>
</organism>